<feature type="domain" description="YqbQ/XkdQ" evidence="2">
    <location>
        <begin position="23"/>
        <end position="235"/>
    </location>
</feature>
<evidence type="ECO:0000313" key="4">
    <source>
        <dbReference type="Proteomes" id="UP001519921"/>
    </source>
</evidence>
<evidence type="ECO:0000259" key="2">
    <source>
        <dbReference type="Pfam" id="PF24032"/>
    </source>
</evidence>
<dbReference type="Proteomes" id="UP001519921">
    <property type="component" value="Unassembled WGS sequence"/>
</dbReference>
<feature type="region of interest" description="Disordered" evidence="1">
    <location>
        <begin position="236"/>
        <end position="256"/>
    </location>
</feature>
<evidence type="ECO:0000313" key="3">
    <source>
        <dbReference type="EMBL" id="MBW6408962.1"/>
    </source>
</evidence>
<evidence type="ECO:0000256" key="1">
    <source>
        <dbReference type="SAM" id="MobiDB-lite"/>
    </source>
</evidence>
<dbReference type="SUPFAM" id="SSF69279">
    <property type="entry name" value="Phage tail proteins"/>
    <property type="match status" value="1"/>
</dbReference>
<dbReference type="InterPro" id="IPR056937">
    <property type="entry name" value="YqbQ/XkdQ"/>
</dbReference>
<gene>
    <name evidence="3" type="ORF">KYD98_02560</name>
</gene>
<accession>A0ABS7AJY6</accession>
<protein>
    <recommendedName>
        <fullName evidence="2">YqbQ/XkdQ domain-containing protein</fullName>
    </recommendedName>
</protein>
<proteinExistence type="predicted"/>
<feature type="compositionally biased region" description="Acidic residues" evidence="1">
    <location>
        <begin position="239"/>
        <end position="256"/>
    </location>
</feature>
<dbReference type="Pfam" id="PF24032">
    <property type="entry name" value="YQBQ"/>
    <property type="match status" value="1"/>
</dbReference>
<organism evidence="3 4">
    <name type="scientific">Clostridium weizhouense</name>
    <dbReference type="NCBI Taxonomy" id="2859781"/>
    <lineage>
        <taxon>Bacteria</taxon>
        <taxon>Bacillati</taxon>
        <taxon>Bacillota</taxon>
        <taxon>Clostridia</taxon>
        <taxon>Eubacteriales</taxon>
        <taxon>Clostridiaceae</taxon>
        <taxon>Clostridium</taxon>
    </lineage>
</organism>
<name>A0ABS7AJY6_9CLOT</name>
<sequence length="256" mass="28548">MGLDVYVYDGGICKSLSDLITNVKYTCSLDKIAQQVDITLAYGIYSDLPSFYIESGQKIELYVGDRNIFKGKVMTSDLKADKEELELTCYDYIWYLTKSKVVYNFSNISAFDAVCKIFNDLEIPYSENGILGGPNGEGASINIDHLVKNKSAYDACMMIATEVHNQFGTFYYMFMDVAGNVGLMPCDRYWSKQTIRPCSDPSLPNPDGTLIALSYKSDMSDMITRVQLFDSKGNAVDIETGDSAEDDEIEEGEENG</sequence>
<comment type="caution">
    <text evidence="3">The sequence shown here is derived from an EMBL/GenBank/DDBJ whole genome shotgun (WGS) entry which is preliminary data.</text>
</comment>
<dbReference type="EMBL" id="JAHXPT010000002">
    <property type="protein sequence ID" value="MBW6408962.1"/>
    <property type="molecule type" value="Genomic_DNA"/>
</dbReference>
<dbReference type="RefSeq" id="WP_219778028.1">
    <property type="nucleotide sequence ID" value="NZ_JAHXPT010000002.1"/>
</dbReference>
<reference evidence="3 4" key="1">
    <citation type="submission" date="2021-07" db="EMBL/GenBank/DDBJ databases">
        <title>Clostridium weizhouense sp. nov., an anaerobic bacterium isolated from activated sludge of Petroleum wastewater.</title>
        <authorList>
            <person name="Li Q."/>
        </authorList>
    </citation>
    <scope>NUCLEOTIDE SEQUENCE [LARGE SCALE GENOMIC DNA]</scope>
    <source>
        <strain evidence="3 4">YB-6</strain>
    </source>
</reference>
<keyword evidence="4" id="KW-1185">Reference proteome</keyword>